<name>B1ZPL5_OPITP</name>
<dbReference type="HOGENOM" id="CLU_713118_0_0_0"/>
<dbReference type="Gene3D" id="1.10.443.10">
    <property type="entry name" value="Intergrase catalytic core"/>
    <property type="match status" value="1"/>
</dbReference>
<gene>
    <name evidence="9" type="ordered locus">Oter_1249</name>
</gene>
<protein>
    <submittedName>
        <fullName evidence="9">Integrase family protein</fullName>
    </submittedName>
</protein>
<keyword evidence="2" id="KW-0229">DNA integration</keyword>
<sequence length="388" mass="43666">MACVWRHPKSPFWFARFKASPGVFVNRSTKETNRKKAEEVARSYEEAGQRLGRGEHHMRVIRDVAAKYFENTAADVSFKTYTDIWLKRKATEEVSPGTLTRYRQIAEAMGEFLGPRIERNLVFLSAIEVQTFRDLIGARLSAKSANIYLKTLRILLGEAWRDGHVIENVANKVKTLKVRENQTARRPFTTTQIEILLSHAPGEWKGIILFGFYTAQRLGDIASLSWSQVDLEKAVVHFKTAKTHRTVEVPLADPLLAFLKRLPAPERATAPVFPKAHAIVTKEGRTGSLSNQFHEILTAAKLAEKRTHHADAKAPTGRSGKRQTSALSFHSLRHSATSALKREGVNDATARDIVGHESRAISEHYTHIDTETKRRAIAKLPVLIQPDQ</sequence>
<evidence type="ECO:0000256" key="4">
    <source>
        <dbReference type="ARBA" id="ARBA00023172"/>
    </source>
</evidence>
<accession>B1ZPL5</accession>
<feature type="domain" description="Core-binding (CB)" evidence="8">
    <location>
        <begin position="76"/>
        <end position="160"/>
    </location>
</feature>
<dbReference type="InterPro" id="IPR013762">
    <property type="entry name" value="Integrase-like_cat_sf"/>
</dbReference>
<dbReference type="GO" id="GO:0003677">
    <property type="term" value="F:DNA binding"/>
    <property type="evidence" value="ECO:0007669"/>
    <property type="project" value="UniProtKB-UniRule"/>
</dbReference>
<dbReference type="EMBL" id="CP001032">
    <property type="protein sequence ID" value="ACB74534.1"/>
    <property type="molecule type" value="Genomic_DNA"/>
</dbReference>
<organism evidence="9 10">
    <name type="scientific">Opitutus terrae (strain DSM 11246 / JCM 15787 / PB90-1)</name>
    <dbReference type="NCBI Taxonomy" id="452637"/>
    <lineage>
        <taxon>Bacteria</taxon>
        <taxon>Pseudomonadati</taxon>
        <taxon>Verrucomicrobiota</taxon>
        <taxon>Opitutia</taxon>
        <taxon>Opitutales</taxon>
        <taxon>Opitutaceae</taxon>
        <taxon>Opitutus</taxon>
    </lineage>
</organism>
<keyword evidence="4" id="KW-0233">DNA recombination</keyword>
<dbReference type="Proteomes" id="UP000007013">
    <property type="component" value="Chromosome"/>
</dbReference>
<evidence type="ECO:0000256" key="3">
    <source>
        <dbReference type="ARBA" id="ARBA00023125"/>
    </source>
</evidence>
<dbReference type="PANTHER" id="PTHR30349:SF41">
    <property type="entry name" value="INTEGRASE_RECOMBINASE PROTEIN MJ0367-RELATED"/>
    <property type="match status" value="1"/>
</dbReference>
<evidence type="ECO:0000313" key="10">
    <source>
        <dbReference type="Proteomes" id="UP000007013"/>
    </source>
</evidence>
<dbReference type="PANTHER" id="PTHR30349">
    <property type="entry name" value="PHAGE INTEGRASE-RELATED"/>
    <property type="match status" value="1"/>
</dbReference>
<dbReference type="Pfam" id="PF00589">
    <property type="entry name" value="Phage_integrase"/>
    <property type="match status" value="1"/>
</dbReference>
<dbReference type="PROSITE" id="PS51900">
    <property type="entry name" value="CB"/>
    <property type="match status" value="1"/>
</dbReference>
<dbReference type="InterPro" id="IPR010998">
    <property type="entry name" value="Integrase_recombinase_N"/>
</dbReference>
<dbReference type="Gene3D" id="1.10.150.130">
    <property type="match status" value="1"/>
</dbReference>
<dbReference type="InterPro" id="IPR002104">
    <property type="entry name" value="Integrase_catalytic"/>
</dbReference>
<dbReference type="eggNOG" id="COG0582">
    <property type="taxonomic scope" value="Bacteria"/>
</dbReference>
<evidence type="ECO:0000256" key="2">
    <source>
        <dbReference type="ARBA" id="ARBA00022908"/>
    </source>
</evidence>
<proteinExistence type="inferred from homology"/>
<feature type="domain" description="Tyr recombinase" evidence="7">
    <location>
        <begin position="183"/>
        <end position="378"/>
    </location>
</feature>
<dbReference type="PROSITE" id="PS51898">
    <property type="entry name" value="TYR_RECOMBINASE"/>
    <property type="match status" value="1"/>
</dbReference>
<dbReference type="GO" id="GO:0015074">
    <property type="term" value="P:DNA integration"/>
    <property type="evidence" value="ECO:0007669"/>
    <property type="project" value="UniProtKB-KW"/>
</dbReference>
<dbReference type="GO" id="GO:0006310">
    <property type="term" value="P:DNA recombination"/>
    <property type="evidence" value="ECO:0007669"/>
    <property type="project" value="UniProtKB-KW"/>
</dbReference>
<comment type="similarity">
    <text evidence="1">Belongs to the 'phage' integrase family.</text>
</comment>
<dbReference type="KEGG" id="ote:Oter_1249"/>
<evidence type="ECO:0000259" key="7">
    <source>
        <dbReference type="PROSITE" id="PS51898"/>
    </source>
</evidence>
<evidence type="ECO:0000259" key="8">
    <source>
        <dbReference type="PROSITE" id="PS51900"/>
    </source>
</evidence>
<evidence type="ECO:0000256" key="6">
    <source>
        <dbReference type="SAM" id="MobiDB-lite"/>
    </source>
</evidence>
<dbReference type="STRING" id="452637.Oter_1249"/>
<evidence type="ECO:0000256" key="5">
    <source>
        <dbReference type="PROSITE-ProRule" id="PRU01248"/>
    </source>
</evidence>
<feature type="region of interest" description="Disordered" evidence="6">
    <location>
        <begin position="305"/>
        <end position="326"/>
    </location>
</feature>
<dbReference type="InterPro" id="IPR011010">
    <property type="entry name" value="DNA_brk_join_enz"/>
</dbReference>
<keyword evidence="10" id="KW-1185">Reference proteome</keyword>
<dbReference type="InterPro" id="IPR044068">
    <property type="entry name" value="CB"/>
</dbReference>
<dbReference type="AlphaFoldDB" id="B1ZPL5"/>
<evidence type="ECO:0000256" key="1">
    <source>
        <dbReference type="ARBA" id="ARBA00008857"/>
    </source>
</evidence>
<evidence type="ECO:0000313" key="9">
    <source>
        <dbReference type="EMBL" id="ACB74534.1"/>
    </source>
</evidence>
<dbReference type="InterPro" id="IPR050090">
    <property type="entry name" value="Tyrosine_recombinase_XerCD"/>
</dbReference>
<dbReference type="SUPFAM" id="SSF56349">
    <property type="entry name" value="DNA breaking-rejoining enzymes"/>
    <property type="match status" value="1"/>
</dbReference>
<keyword evidence="3 5" id="KW-0238">DNA-binding</keyword>
<reference evidence="9 10" key="1">
    <citation type="journal article" date="2011" name="J. Bacteriol.">
        <title>Genome sequence of the verrucomicrobium Opitutus terrae PB90-1, an abundant inhabitant of rice paddy soil ecosystems.</title>
        <authorList>
            <person name="van Passel M.W."/>
            <person name="Kant R."/>
            <person name="Palva A."/>
            <person name="Copeland A."/>
            <person name="Lucas S."/>
            <person name="Lapidus A."/>
            <person name="Glavina del Rio T."/>
            <person name="Pitluck S."/>
            <person name="Goltsman E."/>
            <person name="Clum A."/>
            <person name="Sun H."/>
            <person name="Schmutz J."/>
            <person name="Larimer F.W."/>
            <person name="Land M.L."/>
            <person name="Hauser L."/>
            <person name="Kyrpides N."/>
            <person name="Mikhailova N."/>
            <person name="Richardson P.P."/>
            <person name="Janssen P.H."/>
            <person name="de Vos W.M."/>
            <person name="Smidt H."/>
        </authorList>
    </citation>
    <scope>NUCLEOTIDE SEQUENCE [LARGE SCALE GENOMIC DNA]</scope>
    <source>
        <strain evidence="10">DSM 11246 / JCM 15787 / PB90-1</strain>
    </source>
</reference>